<dbReference type="KEGG" id="vbo:CKY39_12205"/>
<dbReference type="Proteomes" id="UP000217154">
    <property type="component" value="Chromosome"/>
</dbReference>
<dbReference type="EMBL" id="CP023284">
    <property type="protein sequence ID" value="ATA53895.1"/>
    <property type="molecule type" value="Genomic_DNA"/>
</dbReference>
<evidence type="ECO:0000313" key="2">
    <source>
        <dbReference type="Proteomes" id="UP000217154"/>
    </source>
</evidence>
<dbReference type="RefSeq" id="WP_095744638.1">
    <property type="nucleotide sequence ID" value="NZ_CP023284.1"/>
</dbReference>
<dbReference type="AlphaFoldDB" id="A0A250DHP9"/>
<dbReference type="Pfam" id="PF10065">
    <property type="entry name" value="DUF2303"/>
    <property type="match status" value="1"/>
</dbReference>
<evidence type="ECO:0000313" key="1">
    <source>
        <dbReference type="EMBL" id="ATA53895.1"/>
    </source>
</evidence>
<protein>
    <recommendedName>
        <fullName evidence="3">DUF2303 domain-containing protein</fullName>
    </recommendedName>
</protein>
<organism evidence="1 2">
    <name type="scientific">Variovorax boronicumulans</name>
    <dbReference type="NCBI Taxonomy" id="436515"/>
    <lineage>
        <taxon>Bacteria</taxon>
        <taxon>Pseudomonadati</taxon>
        <taxon>Pseudomonadota</taxon>
        <taxon>Betaproteobacteria</taxon>
        <taxon>Burkholderiales</taxon>
        <taxon>Comamonadaceae</taxon>
        <taxon>Variovorax</taxon>
    </lineage>
</organism>
<reference evidence="1 2" key="1">
    <citation type="submission" date="2017-09" db="EMBL/GenBank/DDBJ databases">
        <title>The diverse metabolic capabilities of V. boronicumulans make it an excellent choice for continued studies on novel biodegradation.</title>
        <authorList>
            <person name="Sun S."/>
        </authorList>
    </citation>
    <scope>NUCLEOTIDE SEQUENCE [LARGE SCALE GENOMIC DNA]</scope>
    <source>
        <strain evidence="1 2">J1</strain>
    </source>
</reference>
<sequence>MDALNAPTAQLVRDITAAGLEPKVIAGTTHLIAPPSFQHIDLTSKIEQAQPAPNRLRGTIALGSLESLLTYLADQRAQSSGYVYADIDARTITAVFNDTKAGPGWRDHRAVFAAVLTPEAKRWLDKDGEVFSQTEFAEFIEDNMADLHGEDAEKLLTVATTIAAATGINFSSAKRLQDGQTQLTYVETVNASAGAEGGLSIPKTFTLGLRLFKNGGGYKLTARLKYRLHSGAVKFHYELERPENAIEDAFTGYVEQVRSATVNTAEGAAPLGYTVLIGKP</sequence>
<name>A0A250DHP9_9BURK</name>
<proteinExistence type="predicted"/>
<dbReference type="InterPro" id="IPR019276">
    <property type="entry name" value="DUF2303"/>
</dbReference>
<evidence type="ECO:0008006" key="3">
    <source>
        <dbReference type="Google" id="ProtNLM"/>
    </source>
</evidence>
<accession>A0A250DHP9</accession>
<gene>
    <name evidence="1" type="ORF">CKY39_12205</name>
</gene>